<protein>
    <submittedName>
        <fullName evidence="1">Uncharacterized protein</fullName>
    </submittedName>
</protein>
<reference evidence="1" key="1">
    <citation type="submission" date="2022-04" db="EMBL/GenBank/DDBJ databases">
        <title>Carnegiea gigantea Genome sequencing and assembly v2.</title>
        <authorList>
            <person name="Copetti D."/>
            <person name="Sanderson M.J."/>
            <person name="Burquez A."/>
            <person name="Wojciechowski M.F."/>
        </authorList>
    </citation>
    <scope>NUCLEOTIDE SEQUENCE</scope>
    <source>
        <strain evidence="1">SGP5-SGP5p</strain>
        <tissue evidence="1">Aerial part</tissue>
    </source>
</reference>
<name>A0A9Q1KGH3_9CARY</name>
<gene>
    <name evidence="1" type="ORF">Cgig2_030873</name>
</gene>
<comment type="caution">
    <text evidence="1">The sequence shown here is derived from an EMBL/GenBank/DDBJ whole genome shotgun (WGS) entry which is preliminary data.</text>
</comment>
<dbReference type="EMBL" id="JAKOGI010000126">
    <property type="protein sequence ID" value="KAJ8443105.1"/>
    <property type="molecule type" value="Genomic_DNA"/>
</dbReference>
<organism evidence="1 2">
    <name type="scientific">Carnegiea gigantea</name>
    <dbReference type="NCBI Taxonomy" id="171969"/>
    <lineage>
        <taxon>Eukaryota</taxon>
        <taxon>Viridiplantae</taxon>
        <taxon>Streptophyta</taxon>
        <taxon>Embryophyta</taxon>
        <taxon>Tracheophyta</taxon>
        <taxon>Spermatophyta</taxon>
        <taxon>Magnoliopsida</taxon>
        <taxon>eudicotyledons</taxon>
        <taxon>Gunneridae</taxon>
        <taxon>Pentapetalae</taxon>
        <taxon>Caryophyllales</taxon>
        <taxon>Cactineae</taxon>
        <taxon>Cactaceae</taxon>
        <taxon>Cactoideae</taxon>
        <taxon>Echinocereeae</taxon>
        <taxon>Carnegiea</taxon>
    </lineage>
</organism>
<keyword evidence="2" id="KW-1185">Reference proteome</keyword>
<dbReference type="AlphaFoldDB" id="A0A9Q1KGH3"/>
<proteinExistence type="predicted"/>
<dbReference type="Proteomes" id="UP001153076">
    <property type="component" value="Unassembled WGS sequence"/>
</dbReference>
<sequence length="282" mass="32531">MDKNLAANFYLVTLQDFLAYCLLESKTVLWVVFLKVYSLHSEDKYLTTGIFCINEAIESPWSEGWLRWYFAFGINSLVFCNSNPYLRLIRVSSACVMVSASVRLVRPFYKNGRRCGGIFCRHIGVQTSDAIFTFRQIKEPIIQSLMPHKSPVVRKDRIVYLETQLVFPNFPRAFLMCIVVARVANLLQCAPSSTSKWTTFPSHQWRVLGDTNEEASDTTVSCQKKLLVVFKKVIDSYCWESRIFFKHDLQPYDLLSALKQVRVPANVADVMRYSADTVEFRP</sequence>
<evidence type="ECO:0000313" key="1">
    <source>
        <dbReference type="EMBL" id="KAJ8443105.1"/>
    </source>
</evidence>
<evidence type="ECO:0000313" key="2">
    <source>
        <dbReference type="Proteomes" id="UP001153076"/>
    </source>
</evidence>
<accession>A0A9Q1KGH3</accession>